<accession>A0A345YJ32</accession>
<evidence type="ECO:0000313" key="2">
    <source>
        <dbReference type="EMBL" id="AXK43934.1"/>
    </source>
</evidence>
<dbReference type="Proteomes" id="UP000254508">
    <property type="component" value="Plasmid unnamed"/>
</dbReference>
<gene>
    <name evidence="2" type="ORF">DVR09_15885</name>
</gene>
<keyword evidence="3" id="KW-1185">Reference proteome</keyword>
<dbReference type="RefSeq" id="WP_115418247.1">
    <property type="nucleotide sequence ID" value="NZ_CP031358.1"/>
</dbReference>
<sequence>MALPRYENENQLRQLVKAAWGKPFSLGHALIVKSSNLEELAASFRKFASELGARFIALDIEGDTLPDDQVELLKRKGPRIVLISGLENLSEAELAKFPDAINAGGRAMPVFPVIEEGAKPDAFGGDEDEDDTAPPFDEPAAKEDAEEAELA</sequence>
<keyword evidence="2" id="KW-0614">Plasmid</keyword>
<evidence type="ECO:0000313" key="3">
    <source>
        <dbReference type="Proteomes" id="UP000254508"/>
    </source>
</evidence>
<feature type="region of interest" description="Disordered" evidence="1">
    <location>
        <begin position="117"/>
        <end position="151"/>
    </location>
</feature>
<dbReference type="KEGG" id="err:DVR09_15885"/>
<dbReference type="EMBL" id="CP031358">
    <property type="protein sequence ID" value="AXK43934.1"/>
    <property type="molecule type" value="Genomic_DNA"/>
</dbReference>
<proteinExistence type="predicted"/>
<geneLocation type="plasmid" evidence="2 3">
    <name>unnamed</name>
</geneLocation>
<organism evidence="2 3">
    <name type="scientific">Erythrobacter aureus</name>
    <dbReference type="NCBI Taxonomy" id="2182384"/>
    <lineage>
        <taxon>Bacteria</taxon>
        <taxon>Pseudomonadati</taxon>
        <taxon>Pseudomonadota</taxon>
        <taxon>Alphaproteobacteria</taxon>
        <taxon>Sphingomonadales</taxon>
        <taxon>Erythrobacteraceae</taxon>
        <taxon>Erythrobacter/Porphyrobacter group</taxon>
        <taxon>Erythrobacter</taxon>
    </lineage>
</organism>
<reference evidence="2 3" key="1">
    <citation type="submission" date="2018-07" db="EMBL/GenBank/DDBJ databases">
        <title>Genome sequence of Erythrobacter strain YH-07, an antagonistic bacterium isolated from Yellow Sea.</title>
        <authorList>
            <person name="Tang T."/>
            <person name="Liu Q."/>
            <person name="Sun X."/>
        </authorList>
    </citation>
    <scope>NUCLEOTIDE SEQUENCE [LARGE SCALE GENOMIC DNA]</scope>
    <source>
        <strain evidence="2 3">YH-07</strain>
        <plasmid evidence="2 3">unnamed</plasmid>
    </source>
</reference>
<evidence type="ECO:0000256" key="1">
    <source>
        <dbReference type="SAM" id="MobiDB-lite"/>
    </source>
</evidence>
<protein>
    <submittedName>
        <fullName evidence="2">Uncharacterized protein</fullName>
    </submittedName>
</protein>
<dbReference type="AlphaFoldDB" id="A0A345YJ32"/>
<name>A0A345YJ32_9SPHN</name>